<keyword evidence="3" id="KW-1185">Reference proteome</keyword>
<keyword evidence="2" id="KW-0238">DNA-binding</keyword>
<dbReference type="RefSeq" id="WP_284480879.1">
    <property type="nucleotide sequence ID" value="NZ_JASNJD010000006.1"/>
</dbReference>
<dbReference type="Gene3D" id="1.10.150.690">
    <property type="entry name" value="DUF2063"/>
    <property type="match status" value="1"/>
</dbReference>
<dbReference type="InterPro" id="IPR044922">
    <property type="entry name" value="DUF2063_N_sf"/>
</dbReference>
<feature type="domain" description="Putative DNA-binding" evidence="1">
    <location>
        <begin position="6"/>
        <end position="95"/>
    </location>
</feature>
<evidence type="ECO:0000313" key="2">
    <source>
        <dbReference type="EMBL" id="MDK3018070.1"/>
    </source>
</evidence>
<dbReference type="Pfam" id="PF09836">
    <property type="entry name" value="DUF2063"/>
    <property type="match status" value="1"/>
</dbReference>
<protein>
    <submittedName>
        <fullName evidence="2">DNA-binding domain-containing protein</fullName>
    </submittedName>
</protein>
<organism evidence="2 3">
    <name type="scientific">Pseudodonghicola flavimaris</name>
    <dbReference type="NCBI Taxonomy" id="3050036"/>
    <lineage>
        <taxon>Bacteria</taxon>
        <taxon>Pseudomonadati</taxon>
        <taxon>Pseudomonadota</taxon>
        <taxon>Alphaproteobacteria</taxon>
        <taxon>Rhodobacterales</taxon>
        <taxon>Paracoccaceae</taxon>
        <taxon>Pseudodonghicola</taxon>
    </lineage>
</organism>
<dbReference type="InterPro" id="IPR018640">
    <property type="entry name" value="DUF2063"/>
</dbReference>
<reference evidence="2 3" key="1">
    <citation type="submission" date="2023-05" db="EMBL/GenBank/DDBJ databases">
        <title>Pseudodonghicola sp. nov.</title>
        <authorList>
            <person name="Huang J."/>
        </authorList>
    </citation>
    <scope>NUCLEOTIDE SEQUENCE [LARGE SCALE GENOMIC DNA]</scope>
    <source>
        <strain evidence="2 3">IC7</strain>
    </source>
</reference>
<dbReference type="Proteomes" id="UP001243757">
    <property type="component" value="Unassembled WGS sequence"/>
</dbReference>
<accession>A0ABT7F0E7</accession>
<gene>
    <name evidence="2" type="ORF">QO033_10310</name>
</gene>
<comment type="caution">
    <text evidence="2">The sequence shown here is derived from an EMBL/GenBank/DDBJ whole genome shotgun (WGS) entry which is preliminary data.</text>
</comment>
<evidence type="ECO:0000313" key="3">
    <source>
        <dbReference type="Proteomes" id="UP001243757"/>
    </source>
</evidence>
<name>A0ABT7F0E7_9RHOB</name>
<proteinExistence type="predicted"/>
<evidence type="ECO:0000259" key="1">
    <source>
        <dbReference type="Pfam" id="PF09836"/>
    </source>
</evidence>
<dbReference type="GO" id="GO:0003677">
    <property type="term" value="F:DNA binding"/>
    <property type="evidence" value="ECO:0007669"/>
    <property type="project" value="UniProtKB-KW"/>
</dbReference>
<sequence length="256" mass="26900">MGVTETEFTQALLAPDLPVPEGLCDAAGHPAGRRFAVYRNNVAVSLTRALHEGFPVIARLLGPDNMDGLAGLFLRAHPPRSPVLMLYGATFPAFLEGLEQLAHLGYLGDVARLELALRQSYHAADAEPVDAAALAALPPDRLAASRLTLAPAVRLVRSPWPIHDIWRFNTEADAPQPRATAQDVLVVRPEYDPRPVLLPAGGAVFLAALRDGVPLAEADAAARRAAEAFALAPLLAELLSGGAITGIAPASSEGEG</sequence>
<dbReference type="EMBL" id="JASNJD010000006">
    <property type="protein sequence ID" value="MDK3018070.1"/>
    <property type="molecule type" value="Genomic_DNA"/>
</dbReference>